<evidence type="ECO:0000259" key="4">
    <source>
        <dbReference type="Pfam" id="PF24588"/>
    </source>
</evidence>
<dbReference type="Pfam" id="PF24589">
    <property type="entry name" value="DUF7614"/>
    <property type="match status" value="1"/>
</dbReference>
<feature type="compositionally biased region" description="Polar residues" evidence="1">
    <location>
        <begin position="24"/>
        <end position="34"/>
    </location>
</feature>
<proteinExistence type="predicted"/>
<reference evidence="6" key="1">
    <citation type="submission" date="2023-06" db="EMBL/GenBank/DDBJ databases">
        <authorList>
            <person name="Noh H."/>
        </authorList>
    </citation>
    <scope>NUCLEOTIDE SEQUENCE</scope>
    <source>
        <strain evidence="6">DUCC20226</strain>
    </source>
</reference>
<evidence type="ECO:0000256" key="1">
    <source>
        <dbReference type="SAM" id="MobiDB-lite"/>
    </source>
</evidence>
<feature type="compositionally biased region" description="Polar residues" evidence="1">
    <location>
        <begin position="222"/>
        <end position="235"/>
    </location>
</feature>
<keyword evidence="7" id="KW-1185">Reference proteome</keyword>
<feature type="domain" description="DUF7613" evidence="4">
    <location>
        <begin position="801"/>
        <end position="950"/>
    </location>
</feature>
<feature type="domain" description="DUF7614" evidence="5">
    <location>
        <begin position="956"/>
        <end position="1088"/>
    </location>
</feature>
<protein>
    <submittedName>
        <fullName evidence="6">Uncharacterized protein</fullName>
    </submittedName>
</protein>
<feature type="compositionally biased region" description="Polar residues" evidence="1">
    <location>
        <begin position="263"/>
        <end position="272"/>
    </location>
</feature>
<feature type="region of interest" description="Disordered" evidence="1">
    <location>
        <begin position="1"/>
        <end position="51"/>
    </location>
</feature>
<evidence type="ECO:0000313" key="6">
    <source>
        <dbReference type="EMBL" id="KAK2611100.1"/>
    </source>
</evidence>
<feature type="domain" description="DUF7611" evidence="2">
    <location>
        <begin position="511"/>
        <end position="663"/>
    </location>
</feature>
<comment type="caution">
    <text evidence="6">The sequence shown here is derived from an EMBL/GenBank/DDBJ whole genome shotgun (WGS) entry which is preliminary data.</text>
</comment>
<feature type="compositionally biased region" description="Pro residues" evidence="1">
    <location>
        <begin position="188"/>
        <end position="202"/>
    </location>
</feature>
<feature type="region of interest" description="Disordered" evidence="1">
    <location>
        <begin position="257"/>
        <end position="359"/>
    </location>
</feature>
<feature type="compositionally biased region" description="Low complexity" evidence="1">
    <location>
        <begin position="75"/>
        <end position="89"/>
    </location>
</feature>
<feature type="compositionally biased region" description="Low complexity" evidence="1">
    <location>
        <begin position="316"/>
        <end position="331"/>
    </location>
</feature>
<name>A0AAD9SJW4_PHOAM</name>
<evidence type="ECO:0000259" key="2">
    <source>
        <dbReference type="Pfam" id="PF24586"/>
    </source>
</evidence>
<dbReference type="EMBL" id="JAUJFL010000002">
    <property type="protein sequence ID" value="KAK2611100.1"/>
    <property type="molecule type" value="Genomic_DNA"/>
</dbReference>
<dbReference type="Pfam" id="PF24588">
    <property type="entry name" value="DUF7613"/>
    <property type="match status" value="1"/>
</dbReference>
<sequence>MEQDAYSKRGRLMGKLFGRDRKTSNPAQSGNEDLNNFFHGSHDNLPVTVNHPGPQLLAKLDTSTARRYPNAAEYSTQQPPQSTLQPSVPIRTRSHSPRVRNKKGLVVRFVDTFPEVIGDGGDECSVPTAEIGKRKRAQSAPPPAQLQKIANLREGERDRAYSETQQEEFVPQPMRRTQTGFSTISDSPPQPAPPVPPAPAPAPSRDLPPEPPQNVPAVPAGTPNTSRFLDTSVVSNDEKRKSFIEINQAKQRQAEGMAFAQAVRQSSANSLEHQWEEVRHSGVGPGTPTDSRASAASSVGAESPESQFRRPPVEQSPASSNYSHTSTSSPNISQRWPSTREPPRPSESPTKRNMAVPDVGAPVDDALDIFVARTRHLFELFRLHAEAVKPILSCLPDDLARAALWWFLKGRMALEMSIRETPQTPQTQGQVSAARQQAYADLAKALWLYEEVLPEVMGQKSSSIDAEVQEVGQAITSQLRKLSSSMKRNGFLPPEDALLPQTLDRSIWLEYPAVSQDVVALLWGSRGSLAQQQSVKRIPLLATLPLGDSSELYCFGRYFVDVFLMEQGMESHPLRFPCLLSVTRAPKQAGLEFCLASQNGAVQFRIQSNKAAGPTWDDVKWRVEKCSLEVKLPRGFALATQCRPQDFKVLWGMQDFNAKSLATLQPRKDEEIVFKSTLRSFQYFDSNAQSTAFPREAVRSCEIALFEKILKESSPTGQRSYHRGFRLAVVTGPSTKVLSAVNHTYSPQTPVQFGFLRGEHNEPALLLRFDDGGSTGRMVMAFNDEPERLRFHSILVGTVVQQDEKVHSEVPITGFALSQNARSGPMKGFSQLPWSRVRIINEDTEDEIPETVLAEKLKIVVDFKCGTIADRVNVEPGELKIRLPVKDKLSLSILRQPQRDLTISLSESQVPKQTPEDMYQALQLAQRSPSVRTLTFTSQRNLHEFQEALTGFKVLFDGIAATLAISRRRMVVPIYKKWEAGATRIQVVQSENIIQVLAFFEDFHHGESMSFPLKPTDIFEAVNRNKLAGIKIDDAKFPLPRRPEGQEESAEDLAFVCLDLPEIPGEHDDITILFESEEERDAFGQCLPAPVKGSRMSRITGK</sequence>
<evidence type="ECO:0000259" key="5">
    <source>
        <dbReference type="Pfam" id="PF24589"/>
    </source>
</evidence>
<feature type="compositionally biased region" description="Polar residues" evidence="1">
    <location>
        <begin position="175"/>
        <end position="187"/>
    </location>
</feature>
<dbReference type="Proteomes" id="UP001265746">
    <property type="component" value="Unassembled WGS sequence"/>
</dbReference>
<feature type="compositionally biased region" description="Polar residues" evidence="1">
    <location>
        <begin position="288"/>
        <end position="297"/>
    </location>
</feature>
<evidence type="ECO:0000259" key="3">
    <source>
        <dbReference type="Pfam" id="PF24587"/>
    </source>
</evidence>
<dbReference type="AlphaFoldDB" id="A0AAD9SJW4"/>
<dbReference type="InterPro" id="IPR056031">
    <property type="entry name" value="DUF7612"/>
</dbReference>
<feature type="region of interest" description="Disordered" evidence="1">
    <location>
        <begin position="71"/>
        <end position="97"/>
    </location>
</feature>
<evidence type="ECO:0000313" key="7">
    <source>
        <dbReference type="Proteomes" id="UP001265746"/>
    </source>
</evidence>
<feature type="region of interest" description="Disordered" evidence="1">
    <location>
        <begin position="156"/>
        <end position="240"/>
    </location>
</feature>
<feature type="domain" description="DUF7612" evidence="3">
    <location>
        <begin position="666"/>
        <end position="798"/>
    </location>
</feature>
<dbReference type="InterPro" id="IPR056032">
    <property type="entry name" value="DUF7613"/>
</dbReference>
<organism evidence="6 7">
    <name type="scientific">Phomopsis amygdali</name>
    <name type="common">Fusicoccum amygdali</name>
    <dbReference type="NCBI Taxonomy" id="1214568"/>
    <lineage>
        <taxon>Eukaryota</taxon>
        <taxon>Fungi</taxon>
        <taxon>Dikarya</taxon>
        <taxon>Ascomycota</taxon>
        <taxon>Pezizomycotina</taxon>
        <taxon>Sordariomycetes</taxon>
        <taxon>Sordariomycetidae</taxon>
        <taxon>Diaporthales</taxon>
        <taxon>Diaporthaceae</taxon>
        <taxon>Diaporthe</taxon>
    </lineage>
</organism>
<dbReference type="InterPro" id="IPR056030">
    <property type="entry name" value="DUF7611"/>
</dbReference>
<dbReference type="InterPro" id="IPR056033">
    <property type="entry name" value="DUF7614"/>
</dbReference>
<accession>A0AAD9SJW4</accession>
<gene>
    <name evidence="6" type="ORF">N8I77_004476</name>
</gene>
<dbReference type="Pfam" id="PF24586">
    <property type="entry name" value="DUF7611"/>
    <property type="match status" value="1"/>
</dbReference>
<dbReference type="Pfam" id="PF24587">
    <property type="entry name" value="DUF7612"/>
    <property type="match status" value="1"/>
</dbReference>